<dbReference type="InterPro" id="IPR016181">
    <property type="entry name" value="Acyl_CoA_acyltransferase"/>
</dbReference>
<dbReference type="InterPro" id="IPR038740">
    <property type="entry name" value="BioF2-like_GNAT_dom"/>
</dbReference>
<reference evidence="2 3" key="1">
    <citation type="submission" date="2020-09" db="EMBL/GenBank/DDBJ databases">
        <title>Genome sequencing and assembly of Pontibacter sp.</title>
        <authorList>
            <person name="Chhetri G."/>
        </authorList>
    </citation>
    <scope>NUCLEOTIDE SEQUENCE [LARGE SCALE GENOMIC DNA]</scope>
    <source>
        <strain evidence="2 3">JH31</strain>
    </source>
</reference>
<comment type="caution">
    <text evidence="2">The sequence shown here is derived from an EMBL/GenBank/DDBJ whole genome shotgun (WGS) entry which is preliminary data.</text>
</comment>
<dbReference type="EMBL" id="JACXAJ010000004">
    <property type="protein sequence ID" value="MBD1397722.1"/>
    <property type="molecule type" value="Genomic_DNA"/>
</dbReference>
<evidence type="ECO:0000259" key="1">
    <source>
        <dbReference type="Pfam" id="PF13480"/>
    </source>
</evidence>
<protein>
    <submittedName>
        <fullName evidence="2">GNAT family N-acetyltransferase</fullName>
    </submittedName>
</protein>
<feature type="domain" description="BioF2-like acetyltransferase" evidence="1">
    <location>
        <begin position="181"/>
        <end position="322"/>
    </location>
</feature>
<organism evidence="2 3">
    <name type="scientific">Pontibacter aquaedesilientis</name>
    <dbReference type="NCBI Taxonomy" id="2766980"/>
    <lineage>
        <taxon>Bacteria</taxon>
        <taxon>Pseudomonadati</taxon>
        <taxon>Bacteroidota</taxon>
        <taxon>Cytophagia</taxon>
        <taxon>Cytophagales</taxon>
        <taxon>Hymenobacteraceae</taxon>
        <taxon>Pontibacter</taxon>
    </lineage>
</organism>
<evidence type="ECO:0000313" key="3">
    <source>
        <dbReference type="Proteomes" id="UP000625551"/>
    </source>
</evidence>
<name>A0ABR7XHG6_9BACT</name>
<proteinExistence type="predicted"/>
<keyword evidence="3" id="KW-1185">Reference proteome</keyword>
<dbReference type="SUPFAM" id="SSF55729">
    <property type="entry name" value="Acyl-CoA N-acyltransferases (Nat)"/>
    <property type="match status" value="1"/>
</dbReference>
<sequence>MMEVDQAIRVQKGKMTQLLSGEQVVDLLCNTNFMAKWDLLYEQCPWATVFQKREFVSSWYQHYTSRYLPILIHETTAGKLTGLLTLAKCEKEGITGAGANQAEYQVWLAEPSNSNEFIQSALSQLRSQFPSDVIHLKYLPSNTPVNWVNADSRWGTHCTLQLHKQPLMVIEDASIASELKKKNRREKINRLKRLGELKFERITELNDFVSLIDMLATQFDFRKGATVNLTPFKSDPFKRDFLVSLFEQNLLHVTLLKLNNEAIASNVGAYGRGWVHLQGLNTHSPYYAKHSPGILHFLMLGRLLAEENFDVFDLTPGGDSYKNSLANSYVHAYELTISNHLRRYTQNSKIRLANYIKQSFAKRGIKPTAIKDFKRSTWILFRKLRLVKSLDIRSSFEHIMQLLQLHSERVYRFTNDSISPPDIQTGYVNIQKLEDLLNYEDSGSLRTRWEFLSEAMRRFESGERCYTWGAGGRLLACTWQGAARAGGPVPEGAPVLRGLYCHRTGRSGLANFLAVVARKATQAGESEQVYALARNKTIGSALKSAGFSHMM</sequence>
<evidence type="ECO:0000313" key="2">
    <source>
        <dbReference type="EMBL" id="MBD1397722.1"/>
    </source>
</evidence>
<dbReference type="Proteomes" id="UP000625551">
    <property type="component" value="Unassembled WGS sequence"/>
</dbReference>
<dbReference type="RefSeq" id="WP_191183869.1">
    <property type="nucleotide sequence ID" value="NZ_JACXAJ010000004.1"/>
</dbReference>
<gene>
    <name evidence="2" type="ORF">H9Q13_11150</name>
</gene>
<dbReference type="Pfam" id="PF13480">
    <property type="entry name" value="Acetyltransf_6"/>
    <property type="match status" value="1"/>
</dbReference>
<accession>A0ABR7XHG6</accession>